<dbReference type="EMBL" id="CAUYUJ010020726">
    <property type="protein sequence ID" value="CAK0900106.1"/>
    <property type="molecule type" value="Genomic_DNA"/>
</dbReference>
<evidence type="ECO:0000313" key="2">
    <source>
        <dbReference type="Proteomes" id="UP001189429"/>
    </source>
</evidence>
<accession>A0ABN9XPJ8</accession>
<organism evidence="1 2">
    <name type="scientific">Prorocentrum cordatum</name>
    <dbReference type="NCBI Taxonomy" id="2364126"/>
    <lineage>
        <taxon>Eukaryota</taxon>
        <taxon>Sar</taxon>
        <taxon>Alveolata</taxon>
        <taxon>Dinophyceae</taxon>
        <taxon>Prorocentrales</taxon>
        <taxon>Prorocentraceae</taxon>
        <taxon>Prorocentrum</taxon>
    </lineage>
</organism>
<evidence type="ECO:0000313" key="1">
    <source>
        <dbReference type="EMBL" id="CAK0900106.1"/>
    </source>
</evidence>
<keyword evidence="2" id="KW-1185">Reference proteome</keyword>
<protein>
    <submittedName>
        <fullName evidence="1">Uncharacterized protein</fullName>
    </submittedName>
</protein>
<dbReference type="Proteomes" id="UP001189429">
    <property type="component" value="Unassembled WGS sequence"/>
</dbReference>
<name>A0ABN9XPJ8_9DINO</name>
<comment type="caution">
    <text evidence="1">The sequence shown here is derived from an EMBL/GenBank/DDBJ whole genome shotgun (WGS) entry which is preliminary data.</text>
</comment>
<proteinExistence type="predicted"/>
<gene>
    <name evidence="1" type="ORF">PCOR1329_LOCUS77495</name>
</gene>
<sequence length="316" mass="33433">MARAATLEESIADLVLAELGIVDAADANPQSLAPALNPAASEREGSLLDRPEEQQRVARCCLACLRDSGGAVFAEVGDVTCSLLQELWSGLGVIAQLDVRLASSDRGGEPSAVCGVVVKQVWAPAEPAGTEASRDFASYLSGASFYEQGHAEALRRAGAACPRALLVERLGEGRRLNLCLRGGTRARPRGPAAGRRCARPCPGSRACTRCTGAPRAPTAPCARACSPGAASGTWAPGAGSCGARGGMASRGACAWPRRRWTCGCRRTRCRRSATETRRRLTRALRLRRVGSFLRLPVDRQGASFERRCLLHLLRSG</sequence>
<reference evidence="1" key="1">
    <citation type="submission" date="2023-10" db="EMBL/GenBank/DDBJ databases">
        <authorList>
            <person name="Chen Y."/>
            <person name="Shah S."/>
            <person name="Dougan E. K."/>
            <person name="Thang M."/>
            <person name="Chan C."/>
        </authorList>
    </citation>
    <scope>NUCLEOTIDE SEQUENCE [LARGE SCALE GENOMIC DNA]</scope>
</reference>